<dbReference type="GO" id="GO:0045989">
    <property type="term" value="P:positive regulation of striated muscle contraction"/>
    <property type="evidence" value="ECO:0007669"/>
    <property type="project" value="UniProtKB-ARBA"/>
</dbReference>
<dbReference type="InterPro" id="IPR003598">
    <property type="entry name" value="Ig_sub2"/>
</dbReference>
<feature type="domain" description="Ig-like" evidence="11">
    <location>
        <begin position="1403"/>
        <end position="1494"/>
    </location>
</feature>
<keyword evidence="3" id="KW-0728">SH3 domain</keyword>
<evidence type="ECO:0000256" key="10">
    <source>
        <dbReference type="SAM" id="MobiDB-lite"/>
    </source>
</evidence>
<feature type="domain" description="Ig-like" evidence="11">
    <location>
        <begin position="2190"/>
        <end position="2277"/>
    </location>
</feature>
<feature type="region of interest" description="Disordered" evidence="10">
    <location>
        <begin position="1780"/>
        <end position="1822"/>
    </location>
</feature>
<feature type="domain" description="Ig-like" evidence="11">
    <location>
        <begin position="1541"/>
        <end position="1628"/>
    </location>
</feature>
<comment type="subcellular location">
    <subcellularLocation>
        <location evidence="1">Cytoplasm</location>
    </subcellularLocation>
</comment>
<feature type="domain" description="Ig-like" evidence="11">
    <location>
        <begin position="1260"/>
        <end position="1350"/>
    </location>
</feature>
<keyword evidence="9" id="KW-0393">Immunoglobulin domain</keyword>
<accession>A0A224X4K0</accession>
<feature type="domain" description="Ig-like" evidence="11">
    <location>
        <begin position="2091"/>
        <end position="2175"/>
    </location>
</feature>
<evidence type="ECO:0000256" key="7">
    <source>
        <dbReference type="ARBA" id="ARBA00022840"/>
    </source>
</evidence>
<feature type="domain" description="Ig-like" evidence="11">
    <location>
        <begin position="713"/>
        <end position="804"/>
    </location>
</feature>
<dbReference type="GO" id="GO:0040017">
    <property type="term" value="P:positive regulation of locomotion"/>
    <property type="evidence" value="ECO:0007669"/>
    <property type="project" value="UniProtKB-ARBA"/>
</dbReference>
<keyword evidence="4" id="KW-0963">Cytoplasm</keyword>
<feature type="domain" description="Ig-like" evidence="11">
    <location>
        <begin position="2497"/>
        <end position="2587"/>
    </location>
</feature>
<feature type="domain" description="Ig-like" evidence="11">
    <location>
        <begin position="2737"/>
        <end position="2824"/>
    </location>
</feature>
<protein>
    <submittedName>
        <fullName evidence="12">Putative neural cell adhesion molecule l1</fullName>
    </submittedName>
</protein>
<keyword evidence="8" id="KW-1015">Disulfide bond</keyword>
<dbReference type="GO" id="GO:0060298">
    <property type="term" value="P:positive regulation of sarcomere organization"/>
    <property type="evidence" value="ECO:0007669"/>
    <property type="project" value="UniProtKB-ARBA"/>
</dbReference>
<evidence type="ECO:0000256" key="1">
    <source>
        <dbReference type="ARBA" id="ARBA00004496"/>
    </source>
</evidence>
<dbReference type="FunFam" id="2.60.40.10:FF:001403">
    <property type="entry name" value="Sallimus, isoform U"/>
    <property type="match status" value="1"/>
</dbReference>
<feature type="compositionally biased region" description="Basic and acidic residues" evidence="10">
    <location>
        <begin position="1782"/>
        <end position="1796"/>
    </location>
</feature>
<feature type="compositionally biased region" description="Low complexity" evidence="10">
    <location>
        <begin position="2917"/>
        <end position="2929"/>
    </location>
</feature>
<dbReference type="FunFam" id="2.60.40.10:FF:001196">
    <property type="entry name" value="Sallimus, isoform P"/>
    <property type="match status" value="1"/>
</dbReference>
<feature type="region of interest" description="Disordered" evidence="10">
    <location>
        <begin position="2912"/>
        <end position="2947"/>
    </location>
</feature>
<dbReference type="PANTHER" id="PTHR47633:SF4">
    <property type="entry name" value="MYOPALLADIN ISOFORM X1"/>
    <property type="match status" value="1"/>
</dbReference>
<dbReference type="GO" id="GO:0005737">
    <property type="term" value="C:cytoplasm"/>
    <property type="evidence" value="ECO:0007669"/>
    <property type="project" value="UniProtKB-SubCell"/>
</dbReference>
<feature type="domain" description="Ig-like" evidence="11">
    <location>
        <begin position="340"/>
        <end position="433"/>
    </location>
</feature>
<feature type="domain" description="Ig-like" evidence="11">
    <location>
        <begin position="1875"/>
        <end position="1964"/>
    </location>
</feature>
<feature type="domain" description="Ig-like" evidence="11">
    <location>
        <begin position="2288"/>
        <end position="2380"/>
    </location>
</feature>
<feature type="domain" description="Ig-like" evidence="11">
    <location>
        <begin position="851"/>
        <end position="944"/>
    </location>
</feature>
<dbReference type="SMART" id="SM00409">
    <property type="entry name" value="IG"/>
    <property type="match status" value="21"/>
</dbReference>
<dbReference type="FunFam" id="2.60.40.10:FF:000107">
    <property type="entry name" value="Myosin, light chain kinase a"/>
    <property type="match status" value="2"/>
</dbReference>
<feature type="domain" description="Ig-like" evidence="11">
    <location>
        <begin position="2598"/>
        <end position="2689"/>
    </location>
</feature>
<dbReference type="InterPro" id="IPR003599">
    <property type="entry name" value="Ig_sub"/>
</dbReference>
<feature type="domain" description="Ig-like" evidence="11">
    <location>
        <begin position="204"/>
        <end position="294"/>
    </location>
</feature>
<dbReference type="FunFam" id="2.60.40.10:FF:000032">
    <property type="entry name" value="palladin isoform X1"/>
    <property type="match status" value="2"/>
</dbReference>
<evidence type="ECO:0000259" key="11">
    <source>
        <dbReference type="PROSITE" id="PS50835"/>
    </source>
</evidence>
<evidence type="ECO:0000256" key="9">
    <source>
        <dbReference type="ARBA" id="ARBA00023319"/>
    </source>
</evidence>
<dbReference type="FunFam" id="2.60.40.10:FF:000147">
    <property type="entry name" value="Myosin light chain kinase"/>
    <property type="match status" value="1"/>
</dbReference>
<dbReference type="Pfam" id="PF07679">
    <property type="entry name" value="I-set"/>
    <property type="match status" value="21"/>
</dbReference>
<dbReference type="SMART" id="SM00408">
    <property type="entry name" value="IGc2"/>
    <property type="match status" value="20"/>
</dbReference>
<dbReference type="PANTHER" id="PTHR47633">
    <property type="entry name" value="IMMUNOGLOBULIN"/>
    <property type="match status" value="1"/>
</dbReference>
<organism evidence="12">
    <name type="scientific">Panstrongylus lignarius</name>
    <dbReference type="NCBI Taxonomy" id="156445"/>
    <lineage>
        <taxon>Eukaryota</taxon>
        <taxon>Metazoa</taxon>
        <taxon>Ecdysozoa</taxon>
        <taxon>Arthropoda</taxon>
        <taxon>Hexapoda</taxon>
        <taxon>Insecta</taxon>
        <taxon>Pterygota</taxon>
        <taxon>Neoptera</taxon>
        <taxon>Paraneoptera</taxon>
        <taxon>Hemiptera</taxon>
        <taxon>Heteroptera</taxon>
        <taxon>Panheteroptera</taxon>
        <taxon>Cimicomorpha</taxon>
        <taxon>Reduviidae</taxon>
        <taxon>Triatominae</taxon>
        <taxon>Panstrongylus</taxon>
    </lineage>
</organism>
<comment type="similarity">
    <text evidence="2">Belongs to the protein kinase superfamily. CAMK Ser/Thr protein kinase family.</text>
</comment>
<sequence>MSTVPEDSGIYMCKAINAAGEAVSSTTLKVKPRSAISGEPLQPDAWQKIQLKEAEMNRIPEGVIETTPQMAPVFTKHLSNADNLIEGAHVYLEAQVEPKADPNLKIEWFKNGKPLTTGARIRTTFDFGLVTISVNGVRPDDSAIYTCKATNLLGEAVSTCTIKVEDRHWLLGNSLRPEALPLIDALEGPKEGRSEIPEPVFEGPVFISHLNNVVCQEGENSHFECRVEPAKDPTLNIEFFANGKPLPTGARFKGNHDFGFVTLDINSCYAEDSGIYTVKATNSKGQASTSGSLRCTGKSDIYLQTQHPQGQAGLEKVQELDSAYADKLQKPVSADEIPYPKPIWTNPLNPEFKLGESQPLRLEANVEPKEDPNLKIEWFFNGKALAHGSRFKMTSEFGFVTLDLTDVYERDQGIYTCKAWNKAGEAFTSTTVYCTGKEGLIEKTQHPKGQEGLGKIQELEESLKKDLSKPSELEEGQAPVFTSQFQNLSNLSEGEIAHFEASLTPVGDQTMVVEWFFNGKTLEASHRIRTVHAFGMVVLEILGTKIEDSGTYTCRATNKWGQAEISVTLDCVDISKGQKPTFTTHIKSVEGLKDGDSAHFECTLIPVGDPTMKVEWFHNGHPIRHSTRIKQVSDFGFVVMDIAYTQSHDTGEYVCRAKNKYGEDFTRAHVSCVGKGGVYLESLQPDSLQKIRELESLGGQQVQAPSTPVTEPPKFITQIADVTTLKEGQSAHFEARLTPVNDPNLVVEWYFNGKKLPHGHRYRTFHDFGIVILDILYCYAENSGIYEARATNLVGSDSTKATLKCSSKAGLILESQLPEGMEGGLEKIQTLEDAMLKSREEHITETKGQAPVFTVPLSNIDSLREGENAHFEARLIPTDDPKLKVEWFWNNKPLRTGSRFRTFCDFGFVILEISPVYPEDSGEYSCRASNEYGQAVTTSIMKVEGKRSIIIESQLPKGMEGTIDKIAELEGLGQLRAPVLPEDDLGKPPEFITSPNDITQVEYTLAHFECRLTPLNDPSLRVEWFHNGKPLTAGSRIKTINDFGFVILEIAQIDTRDTGLYTCKATNKHGEAVVSCKLQVRGRQGIIMEPQLPNTFSTGTESIQKLEEELHKKDEVLPEEEKPNPPRFVVELKDTESQEGGAAHFDCRVEPVGDPTLRIDWFFNGRPFATGSRVHMLNDFGFVVLDMDYTYARDSGEYICRATNKWGTATTKASLTCKAKHDVVLDSQLPEGMCGEKLKELEKGKVTEPRPEKDTPAVPPKFVTHITSATVGESEPVRFECRVEPKNDPTMRIEWYRNGKLLPSGHRYRTIFDMGFVSLDILYVYPEDGGEYVCRAVNAYGEDFTKATIACKKVPSIILQNQVPKGMKKTEQLMQMEATIKKYTSEVHLTEEDLYEPEKRQPPRFVTQIQDQTNLVEMEATKFECQLAPVGDPNMKVEWFFNGKPLHHKNRFTPIYDFGYVAMNFGWVYPEDSGEYLCRATNLYGMDETKAIIRTAGKPGIIYDSQLPKGMKSIEKIREMEASWQIAPEEKIEEEKERESPVFVSKPEPVTVSEGDCARFCCRVTGFPRPRVMWLINDHTVVNGARYKLTYDGMWHLDIPKTRQYDNGKVEVVARNSSGETRVETKLNVKPRGDDYRGVLKNSPRPWYDAELEHYQIERQETELEKVFEERHAQAEQRDVSAELIKKKEIKEPEPEWTQSVKSKRGEDYYSKLRELEEDQLVKETRLREASHQFAIPGEKIARKSVARGMAQSYESNLKEKEVELMPWQRGKMLKETGYMQQREDQEQQESKEDINKFQQQQQKTIVKQRPPVDPSESTVHGKEIHTAVQKQVQKEVKGDQEITRKISTTETTEVEHKATTQERVVQGKVKPAVPPVFTKKIQPCRAFEQEQAKFEVEFDGEPLPKIQWYREDFPIQSSPDLQVHTFSTKSILVLRQVFLEDSGVFSVVAENRGGRAKCSANLVVEEKRRTGRGGVVPPSFLTTVQSIIVNAGQLARFDAKLTGTKPIDVYWLKNGKKIVADMHYKVLEEDNIYTLLIIESAPEDSGSYECVAINQAGEARCEAELVVESGKKGAPTLTKQPPGPQQQAAPTIAEQLTEQIKKEGQPALFKCKISAKPVPQIQWYKGDQPIKPSKYFQMGKEGDTYTLRITEVFPEDEGVYKCVASNQAGQVTLSAQLKVLAPDSSDVAPNLVPMRDVIVAEGSSAQFRTQVTGNPTPTIQWYREGDLIPHSPDFQMIHEGKNVVLLIATTFEEDSGIFTCRATNSAGQAETSAKLVVKKKQEKGEAPKFIKPLKPQVAQPGKLVTLECKAEGLPIPEIHWYRTNEEIVPDELHRIVYNPHTGVSTLTILEATNFDETIYAVRATNKFGRAECRANLVLSDIPEEKQPEPLEAPRITKPLEAQVVTKGSTVKLETEFTGSPKLIVKWFHNGKEITEETTEIITETKKTILIIKKTTKKETGKYEVRVSNKVGEARTSCTVKIIDIEETEEMEKVKAPRFIKPLKPKIVCVGEVLVMETLVESYPTCSFQWFIRDTPITTRPDVHVHSEENKSVLVVEHITMEDIGEVTCRAENVAGSVTSTSSLTVTPESQVTTLESPSFIVKPAAAKVMDGESVLFTAKVTGKPTPQIKWTHNDKPISEDKGKTISQDSEGVCQLAIAEVFPEDSGVYTCTATNVAGEAVVATTLIVEAYEYVPDSEIESVTIGTSTLVTAQSESEEDLLVEKEITEVCEEFSTAPLFVTPLPKLVEATEGDIVRMKVKAEGVPKPTIHWYKEGVELVPSEDFIIESFEDGTSILTVPQIYRDDVGEIVCEAHNELGVAQTVAYIHLPGIVGTKEYRKPEWVTHMEEMQEKLKGNNRSLSEDSLEHACVSEKYQITEVEETPSDESFEEQYYVSDEVRDEKESFYLLPPIEEHSEPSSSSGAVDSGAAEQEKRSLSLQDLDKMSDESCHDLRSRTFPRSKANSIDSWGSRSGPKHAFALNSTLYPLEPRELNPESFEQLHTADSCEELQEFLLLESQCMSSETGLAAAFMSSSDE</sequence>
<evidence type="ECO:0000256" key="4">
    <source>
        <dbReference type="ARBA" id="ARBA00022490"/>
    </source>
</evidence>
<feature type="compositionally biased region" description="Basic and acidic residues" evidence="10">
    <location>
        <begin position="2930"/>
        <end position="2947"/>
    </location>
</feature>
<evidence type="ECO:0000256" key="5">
    <source>
        <dbReference type="ARBA" id="ARBA00022737"/>
    </source>
</evidence>
<feature type="domain" description="Ig-like" evidence="11">
    <location>
        <begin position="479"/>
        <end position="568"/>
    </location>
</feature>
<evidence type="ECO:0000256" key="2">
    <source>
        <dbReference type="ARBA" id="ARBA00006692"/>
    </source>
</evidence>
<dbReference type="InterPro" id="IPR013098">
    <property type="entry name" value="Ig_I-set"/>
</dbReference>
<feature type="domain" description="Ig-like" evidence="11">
    <location>
        <begin position="68"/>
        <end position="165"/>
    </location>
</feature>
<feature type="domain" description="Ig-like" evidence="11">
    <location>
        <begin position="1126"/>
        <end position="1216"/>
    </location>
</feature>
<evidence type="ECO:0000256" key="3">
    <source>
        <dbReference type="ARBA" id="ARBA00022443"/>
    </source>
</evidence>
<keyword evidence="7" id="KW-0067">ATP-binding</keyword>
<dbReference type="PROSITE" id="PS50835">
    <property type="entry name" value="IG_LIKE"/>
    <property type="match status" value="21"/>
</dbReference>
<keyword evidence="6" id="KW-0547">Nucleotide-binding</keyword>
<dbReference type="CDD" id="cd00096">
    <property type="entry name" value="Ig"/>
    <property type="match status" value="2"/>
</dbReference>
<evidence type="ECO:0000256" key="6">
    <source>
        <dbReference type="ARBA" id="ARBA00022741"/>
    </source>
</evidence>
<feature type="domain" description="Ig-like" evidence="11">
    <location>
        <begin position="989"/>
        <end position="1075"/>
    </location>
</feature>
<dbReference type="Gene3D" id="2.60.40.10">
    <property type="entry name" value="Immunoglobulins"/>
    <property type="match status" value="21"/>
</dbReference>
<dbReference type="GO" id="GO:0005524">
    <property type="term" value="F:ATP binding"/>
    <property type="evidence" value="ECO:0007669"/>
    <property type="project" value="UniProtKB-KW"/>
</dbReference>
<keyword evidence="5" id="KW-0677">Repeat</keyword>
<dbReference type="SUPFAM" id="SSF48726">
    <property type="entry name" value="Immunoglobulin"/>
    <property type="match status" value="22"/>
</dbReference>
<dbReference type="FunFam" id="2.60.40.10:FF:000966">
    <property type="entry name" value="Sallimus, isoform P"/>
    <property type="match status" value="1"/>
</dbReference>
<proteinExistence type="inferred from homology"/>
<dbReference type="FunFam" id="2.60.40.10:FF:000119">
    <property type="entry name" value="Sallimus, isoform P"/>
    <property type="match status" value="9"/>
</dbReference>
<evidence type="ECO:0000313" key="12">
    <source>
        <dbReference type="EMBL" id="JAW07435.1"/>
    </source>
</evidence>
<dbReference type="EMBL" id="GFTR01008991">
    <property type="protein sequence ID" value="JAW07435.1"/>
    <property type="molecule type" value="Transcribed_RNA"/>
</dbReference>
<feature type="domain" description="Ig-like" evidence="11">
    <location>
        <begin position="2394"/>
        <end position="2481"/>
    </location>
</feature>
<dbReference type="InterPro" id="IPR036179">
    <property type="entry name" value="Ig-like_dom_sf"/>
</dbReference>
<reference evidence="12" key="1">
    <citation type="journal article" date="2018" name="PLoS Negl. Trop. Dis.">
        <title>An insight into the salivary gland and fat body transcriptome of Panstrongylus lignarius (Hemiptera: Heteroptera), the main vector of Chagas disease in Peru.</title>
        <authorList>
            <person name="Nevoa J.C."/>
            <person name="Mendes M.T."/>
            <person name="da Silva M.V."/>
            <person name="Soares S.C."/>
            <person name="Oliveira C.J.F."/>
            <person name="Ribeiro J.M.C."/>
        </authorList>
    </citation>
    <scope>NUCLEOTIDE SEQUENCE</scope>
</reference>
<evidence type="ECO:0000256" key="8">
    <source>
        <dbReference type="ARBA" id="ARBA00023157"/>
    </source>
</evidence>
<dbReference type="FunFam" id="2.60.40.10:FF:000697">
    <property type="entry name" value="titin isoform X1"/>
    <property type="match status" value="1"/>
</dbReference>
<feature type="domain" description="Ig-like" evidence="11">
    <location>
        <begin position="1979"/>
        <end position="2067"/>
    </location>
</feature>
<dbReference type="InterPro" id="IPR007110">
    <property type="entry name" value="Ig-like_dom"/>
</dbReference>
<dbReference type="FunFam" id="2.60.40.10:FF:001311">
    <property type="entry name" value="Sallimus, isoform U"/>
    <property type="match status" value="1"/>
</dbReference>
<feature type="domain" description="Ig-like" evidence="11">
    <location>
        <begin position="580"/>
        <end position="671"/>
    </location>
</feature>
<dbReference type="FunFam" id="2.60.40.10:FF:000425">
    <property type="entry name" value="Myosin light chain kinase"/>
    <property type="match status" value="2"/>
</dbReference>
<name>A0A224X4K0_9HEMI</name>
<dbReference type="InterPro" id="IPR013783">
    <property type="entry name" value="Ig-like_fold"/>
</dbReference>